<evidence type="ECO:0000313" key="3">
    <source>
        <dbReference type="Proteomes" id="UP000736164"/>
    </source>
</evidence>
<protein>
    <submittedName>
        <fullName evidence="2">AR6P6 protein</fullName>
    </submittedName>
</protein>
<name>A0A8J7P211_ATRSP</name>
<feature type="transmembrane region" description="Helical" evidence="1">
    <location>
        <begin position="88"/>
        <end position="112"/>
    </location>
</feature>
<feature type="non-terminal residue" evidence="2">
    <location>
        <position position="1"/>
    </location>
</feature>
<dbReference type="InterPro" id="IPR029383">
    <property type="entry name" value="ARL6IP6"/>
</dbReference>
<comment type="caution">
    <text evidence="2">The sequence shown here is derived from an EMBL/GenBank/DDBJ whole genome shotgun (WGS) entry which is preliminary data.</text>
</comment>
<proteinExistence type="predicted"/>
<feature type="transmembrane region" description="Helical" evidence="1">
    <location>
        <begin position="185"/>
        <end position="205"/>
    </location>
</feature>
<feature type="transmembrane region" description="Helical" evidence="1">
    <location>
        <begin position="133"/>
        <end position="157"/>
    </location>
</feature>
<sequence length="206" mass="22961">MPRGVRRVSAHQAVEGSDSVVWESGNVTRSLDEELETLEHPARLDVNSTLMISRASLTAGSEMPLRTNTIAVPHNKYLRNGRQWPVRIFSMICCLVIFSAIAFLLAIFYVILKDLRSETLTTEDGTEINLLGFWSLLILSVIAGISCCSFSWTLTYFDSFEPGMFPPTPLSPARYRKLTGHSFHMGYSMAILNGIVAALTVIWCLI</sequence>
<keyword evidence="1" id="KW-0812">Transmembrane</keyword>
<feature type="non-terminal residue" evidence="2">
    <location>
        <position position="206"/>
    </location>
</feature>
<dbReference type="AlphaFoldDB" id="A0A8J7P211"/>
<organism evidence="2 3">
    <name type="scientific">Atractosteus spatula</name>
    <name type="common">Alligator gar</name>
    <name type="synonym">Lepisosteus spatula</name>
    <dbReference type="NCBI Taxonomy" id="7917"/>
    <lineage>
        <taxon>Eukaryota</taxon>
        <taxon>Metazoa</taxon>
        <taxon>Chordata</taxon>
        <taxon>Craniata</taxon>
        <taxon>Vertebrata</taxon>
        <taxon>Euteleostomi</taxon>
        <taxon>Actinopterygii</taxon>
        <taxon>Neopterygii</taxon>
        <taxon>Holostei</taxon>
        <taxon>Semionotiformes</taxon>
        <taxon>Lepisosteidae</taxon>
        <taxon>Atractosteus</taxon>
    </lineage>
</organism>
<dbReference type="PANTHER" id="PTHR28640:SF1">
    <property type="entry name" value="ADP-RIBOSYLATION FACTOR-LIKE PROTEIN 6-INTERACTING PROTEIN 6"/>
    <property type="match status" value="1"/>
</dbReference>
<gene>
    <name evidence="2" type="primary">Arl6ip6</name>
    <name evidence="2" type="ORF">GTO95_0003033</name>
</gene>
<reference evidence="2" key="1">
    <citation type="journal article" date="2021" name="Cell">
        <title>Tracing the genetic footprints of vertebrate landing in non-teleost ray-finned fishes.</title>
        <authorList>
            <person name="Bi X."/>
            <person name="Wang K."/>
            <person name="Yang L."/>
            <person name="Pan H."/>
            <person name="Jiang H."/>
            <person name="Wei Q."/>
            <person name="Fang M."/>
            <person name="Yu H."/>
            <person name="Zhu C."/>
            <person name="Cai Y."/>
            <person name="He Y."/>
            <person name="Gan X."/>
            <person name="Zeng H."/>
            <person name="Yu D."/>
            <person name="Zhu Y."/>
            <person name="Jiang H."/>
            <person name="Qiu Q."/>
            <person name="Yang H."/>
            <person name="Zhang Y.E."/>
            <person name="Wang W."/>
            <person name="Zhu M."/>
            <person name="He S."/>
            <person name="Zhang G."/>
        </authorList>
    </citation>
    <scope>NUCLEOTIDE SEQUENCE</scope>
    <source>
        <strain evidence="2">Allg_001</strain>
    </source>
</reference>
<evidence type="ECO:0000313" key="2">
    <source>
        <dbReference type="EMBL" id="MBN3323984.1"/>
    </source>
</evidence>
<keyword evidence="1" id="KW-0472">Membrane</keyword>
<keyword evidence="3" id="KW-1185">Reference proteome</keyword>
<dbReference type="Pfam" id="PF15062">
    <property type="entry name" value="ARL6IP6"/>
    <property type="match status" value="1"/>
</dbReference>
<dbReference type="PANTHER" id="PTHR28640">
    <property type="entry name" value="ADP-RIBOSYLATION FACTOR-LIKE PROTEIN 6-INTERACTING PROTEIN 6"/>
    <property type="match status" value="1"/>
</dbReference>
<accession>A0A8J7P211</accession>
<dbReference type="EMBL" id="JAAWVO010068416">
    <property type="protein sequence ID" value="MBN3323984.1"/>
    <property type="molecule type" value="Genomic_DNA"/>
</dbReference>
<dbReference type="Proteomes" id="UP000736164">
    <property type="component" value="Unassembled WGS sequence"/>
</dbReference>
<evidence type="ECO:0000256" key="1">
    <source>
        <dbReference type="SAM" id="Phobius"/>
    </source>
</evidence>
<keyword evidence="1" id="KW-1133">Transmembrane helix</keyword>